<dbReference type="SUPFAM" id="SSF52047">
    <property type="entry name" value="RNI-like"/>
    <property type="match status" value="1"/>
</dbReference>
<dbReference type="AlphaFoldDB" id="A8NCS1"/>
<dbReference type="OMA" id="HDAEMED"/>
<dbReference type="OrthoDB" id="3000694at2759"/>
<gene>
    <name evidence="3" type="ORF">CC1G_08563</name>
</gene>
<accession>A8NCS1</accession>
<dbReference type="InterPro" id="IPR036047">
    <property type="entry name" value="F-box-like_dom_sf"/>
</dbReference>
<comment type="caution">
    <text evidence="3">The sequence shown here is derived from an EMBL/GenBank/DDBJ whole genome shotgun (WGS) entry which is preliminary data.</text>
</comment>
<dbReference type="Gene3D" id="3.80.10.10">
    <property type="entry name" value="Ribonuclease Inhibitor"/>
    <property type="match status" value="1"/>
</dbReference>
<dbReference type="KEGG" id="cci:CC1G_08563"/>
<keyword evidence="4" id="KW-1185">Reference proteome</keyword>
<keyword evidence="1" id="KW-0175">Coiled coil</keyword>
<reference evidence="3 4" key="1">
    <citation type="journal article" date="2010" name="Proc. Natl. Acad. Sci. U.S.A.">
        <title>Insights into evolution of multicellular fungi from the assembled chromosomes of the mushroom Coprinopsis cinerea (Coprinus cinereus).</title>
        <authorList>
            <person name="Stajich J.E."/>
            <person name="Wilke S.K."/>
            <person name="Ahren D."/>
            <person name="Au C.H."/>
            <person name="Birren B.W."/>
            <person name="Borodovsky M."/>
            <person name="Burns C."/>
            <person name="Canback B."/>
            <person name="Casselton L.A."/>
            <person name="Cheng C.K."/>
            <person name="Deng J."/>
            <person name="Dietrich F.S."/>
            <person name="Fargo D.C."/>
            <person name="Farman M.L."/>
            <person name="Gathman A.C."/>
            <person name="Goldberg J."/>
            <person name="Guigo R."/>
            <person name="Hoegger P.J."/>
            <person name="Hooker J.B."/>
            <person name="Huggins A."/>
            <person name="James T.Y."/>
            <person name="Kamada T."/>
            <person name="Kilaru S."/>
            <person name="Kodira C."/>
            <person name="Kues U."/>
            <person name="Kupfer D."/>
            <person name="Kwan H.S."/>
            <person name="Lomsadze A."/>
            <person name="Li W."/>
            <person name="Lilly W.W."/>
            <person name="Ma L.J."/>
            <person name="Mackey A.J."/>
            <person name="Manning G."/>
            <person name="Martin F."/>
            <person name="Muraguchi H."/>
            <person name="Natvig D.O."/>
            <person name="Palmerini H."/>
            <person name="Ramesh M.A."/>
            <person name="Rehmeyer C.J."/>
            <person name="Roe B.A."/>
            <person name="Shenoy N."/>
            <person name="Stanke M."/>
            <person name="Ter-Hovhannisyan V."/>
            <person name="Tunlid A."/>
            <person name="Velagapudi R."/>
            <person name="Vision T.J."/>
            <person name="Zeng Q."/>
            <person name="Zolan M.E."/>
            <person name="Pukkila P.J."/>
        </authorList>
    </citation>
    <scope>NUCLEOTIDE SEQUENCE [LARGE SCALE GENOMIC DNA]</scope>
    <source>
        <strain evidence="4">Okayama-7 / 130 / ATCC MYA-4618 / FGSC 9003</strain>
    </source>
</reference>
<dbReference type="Proteomes" id="UP000001861">
    <property type="component" value="Unassembled WGS sequence"/>
</dbReference>
<dbReference type="Gene3D" id="1.20.1280.50">
    <property type="match status" value="1"/>
</dbReference>
<name>A8NCS1_COPC7</name>
<dbReference type="PANTHER" id="PTHR32212:SF248">
    <property type="entry name" value="F-BOX DOMAIN-CONTAINING PROTEIN"/>
    <property type="match status" value="1"/>
</dbReference>
<dbReference type="RefSeq" id="XP_001832613.2">
    <property type="nucleotide sequence ID" value="XM_001832561.2"/>
</dbReference>
<evidence type="ECO:0000313" key="4">
    <source>
        <dbReference type="Proteomes" id="UP000001861"/>
    </source>
</evidence>
<feature type="coiled-coil region" evidence="1">
    <location>
        <begin position="21"/>
        <end position="62"/>
    </location>
</feature>
<dbReference type="Pfam" id="PF12937">
    <property type="entry name" value="F-box-like"/>
    <property type="match status" value="1"/>
</dbReference>
<proteinExistence type="predicted"/>
<dbReference type="SUPFAM" id="SSF81383">
    <property type="entry name" value="F-box domain"/>
    <property type="match status" value="1"/>
</dbReference>
<dbReference type="InterPro" id="IPR032675">
    <property type="entry name" value="LRR_dom_sf"/>
</dbReference>
<evidence type="ECO:0000313" key="3">
    <source>
        <dbReference type="EMBL" id="EAU89156.2"/>
    </source>
</evidence>
<dbReference type="EMBL" id="AACS02000009">
    <property type="protein sequence ID" value="EAU89156.2"/>
    <property type="molecule type" value="Genomic_DNA"/>
</dbReference>
<evidence type="ECO:0000259" key="2">
    <source>
        <dbReference type="Pfam" id="PF12937"/>
    </source>
</evidence>
<dbReference type="GeneID" id="6009107"/>
<feature type="domain" description="F-box" evidence="2">
    <location>
        <begin position="69"/>
        <end position="133"/>
    </location>
</feature>
<dbReference type="PANTHER" id="PTHR32212">
    <property type="entry name" value="CYCLIN-LIKE F-BOX"/>
    <property type="match status" value="1"/>
</dbReference>
<dbReference type="InterPro" id="IPR001810">
    <property type="entry name" value="F-box_dom"/>
</dbReference>
<protein>
    <recommendedName>
        <fullName evidence="2">F-box domain-containing protein</fullName>
    </recommendedName>
</protein>
<evidence type="ECO:0000256" key="1">
    <source>
        <dbReference type="SAM" id="Coils"/>
    </source>
</evidence>
<sequence>MDPTAFSTLLLDESQDVEALTARFSARLKDLEAKKEETERELDRLEDEIDRTKRRLEELTSLDGSDYTQTLPEEIVREIFSVACEGEWILFAENLGRDDSSFRQTTAVALSHVCRRWYKIADSCPRLWTRLSLTNLDELRPGGYGEDEPLPSFLAFLKVVLRRSKSLPLHLTLNPLPCYDAEDGIGYFGWPPFWGVLLESRHRWSSFEAVQSADPFGPSTNTNCISFPVLSNLRIQLCELDQDLSYHFPNLTNLFLDNAVNVSAKTFIGSFPRLVNLTIFSRLNLGLPNVSPGILFDLLKASPSLETLRLNFGDTGPDVDHDGRPFRPITLPSLRTLELQHSYAEFYASTLLPNLSTPVLENIDLLEIAVAMDPNALTEFLSPAKVPRLKQLRIVIGNPYFFDGDYGDPEWAGYLQSNSRADWVKWSTAVSGAGSLGKKKRIVRNTFTKTELPLLEHEVLYMDRKDYMEDHIGWLLAEKEDDDEPAGHSDVWDQVYGDEMEALEGILDLFKTSFTEEVARTLIFIL</sequence>
<dbReference type="InParanoid" id="A8NCS1"/>
<dbReference type="VEuPathDB" id="FungiDB:CC1G_08563"/>
<organism evidence="3 4">
    <name type="scientific">Coprinopsis cinerea (strain Okayama-7 / 130 / ATCC MYA-4618 / FGSC 9003)</name>
    <name type="common">Inky cap fungus</name>
    <name type="synonym">Hormographiella aspergillata</name>
    <dbReference type="NCBI Taxonomy" id="240176"/>
    <lineage>
        <taxon>Eukaryota</taxon>
        <taxon>Fungi</taxon>
        <taxon>Dikarya</taxon>
        <taxon>Basidiomycota</taxon>
        <taxon>Agaricomycotina</taxon>
        <taxon>Agaricomycetes</taxon>
        <taxon>Agaricomycetidae</taxon>
        <taxon>Agaricales</taxon>
        <taxon>Agaricineae</taxon>
        <taxon>Psathyrellaceae</taxon>
        <taxon>Coprinopsis</taxon>
    </lineage>
</organism>
<dbReference type="HOGENOM" id="CLU_521765_0_0_1"/>